<dbReference type="PANTHER" id="PTHR31346">
    <property type="entry name" value="MULTIPLE ORGANELLAR RNA EDITING FACTOR 2, CHLOROPLASTIC-RELATED-RELATED"/>
    <property type="match status" value="1"/>
</dbReference>
<evidence type="ECO:0000256" key="2">
    <source>
        <dbReference type="SAM" id="MobiDB-lite"/>
    </source>
</evidence>
<dbReference type="GO" id="GO:0009507">
    <property type="term" value="C:chloroplast"/>
    <property type="evidence" value="ECO:0007669"/>
    <property type="project" value="TreeGrafter"/>
</dbReference>
<dbReference type="PANTHER" id="PTHR31346:SF3">
    <property type="entry name" value="MULTIPLE ORGANELLAR RNA EDITING FACTOR 9, CHLOROPLASTIC"/>
    <property type="match status" value="1"/>
</dbReference>
<evidence type="ECO:0000256" key="1">
    <source>
        <dbReference type="ARBA" id="ARBA00022946"/>
    </source>
</evidence>
<dbReference type="AlphaFoldDB" id="A0A2Z7D1K6"/>
<accession>A0A2Z7D1K6</accession>
<proteinExistence type="predicted"/>
<dbReference type="GO" id="GO:1900865">
    <property type="term" value="P:chloroplast RNA modification"/>
    <property type="evidence" value="ECO:0007669"/>
    <property type="project" value="TreeGrafter"/>
</dbReference>
<feature type="domain" description="MORF/ORRM1/DAG-like MORF" evidence="3">
    <location>
        <begin position="83"/>
        <end position="140"/>
    </location>
</feature>
<protein>
    <submittedName>
        <fullName evidence="4">DAG protein, chloroplastic</fullName>
    </submittedName>
</protein>
<dbReference type="InterPro" id="IPR054059">
    <property type="entry name" value="MORF/ORRM1/DAG-like_MORF"/>
</dbReference>
<gene>
    <name evidence="4" type="ORF">F511_21500</name>
</gene>
<dbReference type="GO" id="GO:0016554">
    <property type="term" value="P:cytidine to uridine editing"/>
    <property type="evidence" value="ECO:0007669"/>
    <property type="project" value="InterPro"/>
</dbReference>
<dbReference type="Proteomes" id="UP000250235">
    <property type="component" value="Unassembled WGS sequence"/>
</dbReference>
<dbReference type="InterPro" id="IPR039206">
    <property type="entry name" value="MORF/ORRM1/DAG-like"/>
</dbReference>
<evidence type="ECO:0000313" key="5">
    <source>
        <dbReference type="Proteomes" id="UP000250235"/>
    </source>
</evidence>
<evidence type="ECO:0000313" key="4">
    <source>
        <dbReference type="EMBL" id="KZV53243.1"/>
    </source>
</evidence>
<feature type="region of interest" description="Disordered" evidence="2">
    <location>
        <begin position="177"/>
        <end position="202"/>
    </location>
</feature>
<name>A0A2Z7D1K6_9LAMI</name>
<keyword evidence="5" id="KW-1185">Reference proteome</keyword>
<dbReference type="Pfam" id="PF21864">
    <property type="entry name" value="MORF_dom"/>
    <property type="match status" value="1"/>
</dbReference>
<organism evidence="4 5">
    <name type="scientific">Dorcoceras hygrometricum</name>
    <dbReference type="NCBI Taxonomy" id="472368"/>
    <lineage>
        <taxon>Eukaryota</taxon>
        <taxon>Viridiplantae</taxon>
        <taxon>Streptophyta</taxon>
        <taxon>Embryophyta</taxon>
        <taxon>Tracheophyta</taxon>
        <taxon>Spermatophyta</taxon>
        <taxon>Magnoliopsida</taxon>
        <taxon>eudicotyledons</taxon>
        <taxon>Gunneridae</taxon>
        <taxon>Pentapetalae</taxon>
        <taxon>asterids</taxon>
        <taxon>lamiids</taxon>
        <taxon>Lamiales</taxon>
        <taxon>Gesneriaceae</taxon>
        <taxon>Didymocarpoideae</taxon>
        <taxon>Trichosporeae</taxon>
        <taxon>Loxocarpinae</taxon>
        <taxon>Dorcoceras</taxon>
    </lineage>
</organism>
<dbReference type="OrthoDB" id="1905329at2759"/>
<reference evidence="4 5" key="1">
    <citation type="journal article" date="2015" name="Proc. Natl. Acad. Sci. U.S.A.">
        <title>The resurrection genome of Boea hygrometrica: A blueprint for survival of dehydration.</title>
        <authorList>
            <person name="Xiao L."/>
            <person name="Yang G."/>
            <person name="Zhang L."/>
            <person name="Yang X."/>
            <person name="Zhao S."/>
            <person name="Ji Z."/>
            <person name="Zhou Q."/>
            <person name="Hu M."/>
            <person name="Wang Y."/>
            <person name="Chen M."/>
            <person name="Xu Y."/>
            <person name="Jin H."/>
            <person name="Xiao X."/>
            <person name="Hu G."/>
            <person name="Bao F."/>
            <person name="Hu Y."/>
            <person name="Wan P."/>
            <person name="Li L."/>
            <person name="Deng X."/>
            <person name="Kuang T."/>
            <person name="Xiang C."/>
            <person name="Zhu J.K."/>
            <person name="Oliver M.J."/>
            <person name="He Y."/>
        </authorList>
    </citation>
    <scope>NUCLEOTIDE SEQUENCE [LARGE SCALE GENOMIC DNA]</scope>
    <source>
        <strain evidence="5">cv. XS01</strain>
    </source>
</reference>
<keyword evidence="1" id="KW-0809">Transit peptide</keyword>
<sequence length="202" mass="23029">MATVSLGLLPKTPDQYPKTLTSLFPLPQHLYHSSGLLLRAGLHQEPLRLTFPAFIALTDGEYSSKRGSSNAKMETVMSPGCDYNHWLILLEFPKDTAPTREQMIETYLYTLATVLGSMEEAKKNMYAFSTTTYTGFQSTVCLMFYGSCQIPCQYPTYQPKQARSTKYKSKVYVRVRQRDWPPGPPPDQEEQDKERLLNLPLD</sequence>
<dbReference type="EMBL" id="KQ990520">
    <property type="protein sequence ID" value="KZV53243.1"/>
    <property type="molecule type" value="Genomic_DNA"/>
</dbReference>
<evidence type="ECO:0000259" key="3">
    <source>
        <dbReference type="Pfam" id="PF21864"/>
    </source>
</evidence>